<evidence type="ECO:0000256" key="1">
    <source>
        <dbReference type="SAM" id="Phobius"/>
    </source>
</evidence>
<dbReference type="STRING" id="655355.SAMN05216283_11047"/>
<protein>
    <submittedName>
        <fullName evidence="4">FecR family protein</fullName>
    </submittedName>
</protein>
<feature type="domain" description="Protein FecR C-terminal" evidence="3">
    <location>
        <begin position="273"/>
        <end position="338"/>
    </location>
</feature>
<feature type="domain" description="FecR protein" evidence="2">
    <location>
        <begin position="130"/>
        <end position="223"/>
    </location>
</feature>
<dbReference type="Pfam" id="PF16344">
    <property type="entry name" value="FecR_C"/>
    <property type="match status" value="1"/>
</dbReference>
<dbReference type="EMBL" id="FONW01000010">
    <property type="protein sequence ID" value="SFF59201.1"/>
    <property type="molecule type" value="Genomic_DNA"/>
</dbReference>
<dbReference type="PANTHER" id="PTHR30273:SF2">
    <property type="entry name" value="PROTEIN FECR"/>
    <property type="match status" value="1"/>
</dbReference>
<dbReference type="PANTHER" id="PTHR30273">
    <property type="entry name" value="PERIPLASMIC SIGNAL SENSOR AND SIGMA FACTOR ACTIVATOR FECR-RELATED"/>
    <property type="match status" value="1"/>
</dbReference>
<name>A0A1I2K2B8_9BACT</name>
<dbReference type="AlphaFoldDB" id="A0A1I2K2B8"/>
<keyword evidence="1" id="KW-0472">Membrane</keyword>
<dbReference type="FunFam" id="2.60.120.1440:FF:000001">
    <property type="entry name" value="Putative anti-sigma factor"/>
    <property type="match status" value="1"/>
</dbReference>
<proteinExistence type="predicted"/>
<dbReference type="InterPro" id="IPR006860">
    <property type="entry name" value="FecR"/>
</dbReference>
<reference evidence="4 5" key="1">
    <citation type="submission" date="2016-10" db="EMBL/GenBank/DDBJ databases">
        <authorList>
            <person name="de Groot N.N."/>
        </authorList>
    </citation>
    <scope>NUCLEOTIDE SEQUENCE [LARGE SCALE GENOMIC DNA]</scope>
    <source>
        <strain evidence="4 5">CGMCC 1.9156</strain>
    </source>
</reference>
<keyword evidence="5" id="KW-1185">Reference proteome</keyword>
<keyword evidence="1" id="KW-0812">Transmembrane</keyword>
<sequence>MTQNQKIPDRIKVAIVSYLSGQWDTCDASDLNVWLEEDEQNSDLFSRLVDIWEVDHMLQREKSIDVDRAWEKMEQQMDKRNWLAGRVKRLSPAVRYAAVIVLAVLFGAVGYQLLHRQMQWSSMASNWIEYSTPYGSQTNLKLADGTQIWLNAGTTIRYNEDYGRMNRNIKLSGEAFFHVAKNKQLPFVVNARSVSVEALGTEFNVKAYPEEIHVETILMEGSVAVNKGIAFGENRQVILTPGEKAVYNSDDGKLSVLTTDGGSEVSWFKDEWVIEKINLEGIAKLLERRYDVEFEFTDDRLKTYELRLTITDETLEQVLTAITYLAPINYKLNENEVLLTINPEELKKYEKLLK</sequence>
<evidence type="ECO:0000313" key="4">
    <source>
        <dbReference type="EMBL" id="SFF59201.1"/>
    </source>
</evidence>
<dbReference type="InterPro" id="IPR032508">
    <property type="entry name" value="FecR_C"/>
</dbReference>
<feature type="transmembrane region" description="Helical" evidence="1">
    <location>
        <begin position="93"/>
        <end position="114"/>
    </location>
</feature>
<evidence type="ECO:0000259" key="2">
    <source>
        <dbReference type="Pfam" id="PF04773"/>
    </source>
</evidence>
<keyword evidence="1" id="KW-1133">Transmembrane helix</keyword>
<evidence type="ECO:0000259" key="3">
    <source>
        <dbReference type="Pfam" id="PF16344"/>
    </source>
</evidence>
<evidence type="ECO:0000313" key="5">
    <source>
        <dbReference type="Proteomes" id="UP000198964"/>
    </source>
</evidence>
<organism evidence="4 5">
    <name type="scientific">Sunxiuqinia elliptica</name>
    <dbReference type="NCBI Taxonomy" id="655355"/>
    <lineage>
        <taxon>Bacteria</taxon>
        <taxon>Pseudomonadati</taxon>
        <taxon>Bacteroidota</taxon>
        <taxon>Bacteroidia</taxon>
        <taxon>Marinilabiliales</taxon>
        <taxon>Prolixibacteraceae</taxon>
        <taxon>Sunxiuqinia</taxon>
    </lineage>
</organism>
<dbReference type="GO" id="GO:0016989">
    <property type="term" value="F:sigma factor antagonist activity"/>
    <property type="evidence" value="ECO:0007669"/>
    <property type="project" value="TreeGrafter"/>
</dbReference>
<dbReference type="Gene3D" id="3.55.50.30">
    <property type="match status" value="1"/>
</dbReference>
<dbReference type="RefSeq" id="WP_093920916.1">
    <property type="nucleotide sequence ID" value="NZ_FONW01000010.1"/>
</dbReference>
<accession>A0A1I2K2B8</accession>
<dbReference type="InterPro" id="IPR012373">
    <property type="entry name" value="Ferrdict_sens_TM"/>
</dbReference>
<dbReference type="PIRSF" id="PIRSF018266">
    <property type="entry name" value="FecR"/>
    <property type="match status" value="1"/>
</dbReference>
<gene>
    <name evidence="4" type="ORF">SAMN05216283_11047</name>
</gene>
<dbReference type="Pfam" id="PF04773">
    <property type="entry name" value="FecR"/>
    <property type="match status" value="1"/>
</dbReference>
<dbReference type="Proteomes" id="UP000198964">
    <property type="component" value="Unassembled WGS sequence"/>
</dbReference>
<dbReference type="Gene3D" id="2.60.120.1440">
    <property type="match status" value="1"/>
</dbReference>